<sequence>MFYYFRSGTNYFPTPLVVPKNVHKKEHDALRAKLPLLASGAPGGGFLDAPLRNPETLFFRYVKKWPDSSTESSAFLFSVISVSYVDTLFYFGFCGLVFDFGSGPNIRAAVSSSEAELHIDRDTGRETGYFRSPRAPPKSARVRSSPRKRAPRRFRPRGNAYCRPFPAPGGVDARETAIITHRSAEEHGFRHERAADTQDR</sequence>
<gene>
    <name evidence="2" type="ORF">BECKDK2373B_GA0170837_12103</name>
</gene>
<protein>
    <submittedName>
        <fullName evidence="2">Uncharacterized protein</fullName>
    </submittedName>
</protein>
<feature type="compositionally biased region" description="Low complexity" evidence="1">
    <location>
        <begin position="130"/>
        <end position="139"/>
    </location>
</feature>
<evidence type="ECO:0000256" key="1">
    <source>
        <dbReference type="SAM" id="MobiDB-lite"/>
    </source>
</evidence>
<dbReference type="AlphaFoldDB" id="A0A450TL06"/>
<evidence type="ECO:0000313" key="2">
    <source>
        <dbReference type="EMBL" id="VFJ68344.1"/>
    </source>
</evidence>
<dbReference type="EMBL" id="CAADEX010000210">
    <property type="protein sequence ID" value="VFJ68344.1"/>
    <property type="molecule type" value="Genomic_DNA"/>
</dbReference>
<name>A0A450TL06_9GAMM</name>
<feature type="region of interest" description="Disordered" evidence="1">
    <location>
        <begin position="122"/>
        <end position="168"/>
    </location>
</feature>
<proteinExistence type="predicted"/>
<feature type="compositionally biased region" description="Basic residues" evidence="1">
    <location>
        <begin position="140"/>
        <end position="156"/>
    </location>
</feature>
<organism evidence="2">
    <name type="scientific">Candidatus Kentrum sp. DK</name>
    <dbReference type="NCBI Taxonomy" id="2126562"/>
    <lineage>
        <taxon>Bacteria</taxon>
        <taxon>Pseudomonadati</taxon>
        <taxon>Pseudomonadota</taxon>
        <taxon>Gammaproteobacteria</taxon>
        <taxon>Candidatus Kentrum</taxon>
    </lineage>
</organism>
<accession>A0A450TL06</accession>
<reference evidence="2" key="1">
    <citation type="submission" date="2019-02" db="EMBL/GenBank/DDBJ databases">
        <authorList>
            <person name="Gruber-Vodicka R. H."/>
            <person name="Seah K. B. B."/>
        </authorList>
    </citation>
    <scope>NUCLEOTIDE SEQUENCE</scope>
    <source>
        <strain evidence="2">BECK_DK47</strain>
    </source>
</reference>